<dbReference type="Pfam" id="PF12833">
    <property type="entry name" value="HTH_18"/>
    <property type="match status" value="1"/>
</dbReference>
<dbReference type="SUPFAM" id="SSF51182">
    <property type="entry name" value="RmlC-like cupins"/>
    <property type="match status" value="1"/>
</dbReference>
<dbReference type="SMART" id="SM00342">
    <property type="entry name" value="HTH_ARAC"/>
    <property type="match status" value="1"/>
</dbReference>
<dbReference type="RefSeq" id="WP_159754476.1">
    <property type="nucleotide sequence ID" value="NZ_WUQX01000001.1"/>
</dbReference>
<accession>A0A7X3SL16</accession>
<protein>
    <submittedName>
        <fullName evidence="5">Helix-turn-helix domain-containing protein</fullName>
    </submittedName>
</protein>
<keyword evidence="3" id="KW-0804">Transcription</keyword>
<dbReference type="Gene3D" id="2.60.120.10">
    <property type="entry name" value="Jelly Rolls"/>
    <property type="match status" value="1"/>
</dbReference>
<dbReference type="PROSITE" id="PS01124">
    <property type="entry name" value="HTH_ARAC_FAMILY_2"/>
    <property type="match status" value="1"/>
</dbReference>
<reference evidence="5 6" key="1">
    <citation type="submission" date="2019-12" db="EMBL/GenBank/DDBJ databases">
        <title>Sporaefaciens musculi gen. nov., sp. nov., a novel bacterium isolated from the caecum of an obese mouse.</title>
        <authorList>
            <person name="Rasmussen T.S."/>
            <person name="Streidl T."/>
            <person name="Hitch T.C.A."/>
            <person name="Wortmann E."/>
            <person name="Deptula P."/>
            <person name="Hansen M."/>
            <person name="Nielsen D.S."/>
            <person name="Clavel T."/>
            <person name="Vogensen F.K."/>
        </authorList>
    </citation>
    <scope>NUCLEOTIDE SEQUENCE [LARGE SCALE GENOMIC DNA]</scope>
    <source>
        <strain evidence="5 6">WCA-9-b2</strain>
    </source>
</reference>
<keyword evidence="6" id="KW-1185">Reference proteome</keyword>
<dbReference type="InterPro" id="IPR014710">
    <property type="entry name" value="RmlC-like_jellyroll"/>
</dbReference>
<dbReference type="InterPro" id="IPR009057">
    <property type="entry name" value="Homeodomain-like_sf"/>
</dbReference>
<dbReference type="SUPFAM" id="SSF46689">
    <property type="entry name" value="Homeodomain-like"/>
    <property type="match status" value="1"/>
</dbReference>
<dbReference type="Gene3D" id="1.10.10.60">
    <property type="entry name" value="Homeodomain-like"/>
    <property type="match status" value="2"/>
</dbReference>
<dbReference type="PANTHER" id="PTHR43280">
    <property type="entry name" value="ARAC-FAMILY TRANSCRIPTIONAL REGULATOR"/>
    <property type="match status" value="1"/>
</dbReference>
<dbReference type="InterPro" id="IPR011051">
    <property type="entry name" value="RmlC_Cupin_sf"/>
</dbReference>
<comment type="caution">
    <text evidence="5">The sequence shown here is derived from an EMBL/GenBank/DDBJ whole genome shotgun (WGS) entry which is preliminary data.</text>
</comment>
<evidence type="ECO:0000259" key="4">
    <source>
        <dbReference type="PROSITE" id="PS01124"/>
    </source>
</evidence>
<dbReference type="InterPro" id="IPR003313">
    <property type="entry name" value="AraC-bd"/>
</dbReference>
<organism evidence="5 6">
    <name type="scientific">Sporofaciens musculi</name>
    <dbReference type="NCBI Taxonomy" id="2681861"/>
    <lineage>
        <taxon>Bacteria</taxon>
        <taxon>Bacillati</taxon>
        <taxon>Bacillota</taxon>
        <taxon>Clostridia</taxon>
        <taxon>Lachnospirales</taxon>
        <taxon>Lachnospiraceae</taxon>
        <taxon>Sporofaciens</taxon>
    </lineage>
</organism>
<sequence>MNQILLDSLRKITEEENAILHGSSSVQKKLYTSKKEFVIDNAKLLERGHLIELRPHTRFVHFPRHRHNYVEMVYMCSGTTTHIINNTDRIKLNAGDLLFLNQNATQEIFPAKEEDIAVNFIILPEFFDCALTMIERDNVLRNFLISTLSEDTSQISYLHFETKEILPIQNLIENMLWTLIDKKPNMNTINQITMGLVFMNLSAFGESIMKKHPGSYEQDLIFRILKYIETHYKSGTLADISTEIKLPNYQVSRLLKKYTGHTFKELLQQQKLQQAVYLLSQTNLSIDAVIGAVGYNNSSFFYRIFREKYGYSPGEYRKL</sequence>
<dbReference type="InterPro" id="IPR018060">
    <property type="entry name" value="HTH_AraC"/>
</dbReference>
<dbReference type="GO" id="GO:0043565">
    <property type="term" value="F:sequence-specific DNA binding"/>
    <property type="evidence" value="ECO:0007669"/>
    <property type="project" value="InterPro"/>
</dbReference>
<dbReference type="Proteomes" id="UP000460412">
    <property type="component" value="Unassembled WGS sequence"/>
</dbReference>
<dbReference type="EMBL" id="WUQX01000001">
    <property type="protein sequence ID" value="MXP78193.1"/>
    <property type="molecule type" value="Genomic_DNA"/>
</dbReference>
<feature type="domain" description="HTH araC/xylS-type" evidence="4">
    <location>
        <begin position="222"/>
        <end position="319"/>
    </location>
</feature>
<keyword evidence="1" id="KW-0805">Transcription regulation</keyword>
<dbReference type="GO" id="GO:0003700">
    <property type="term" value="F:DNA-binding transcription factor activity"/>
    <property type="evidence" value="ECO:0007669"/>
    <property type="project" value="InterPro"/>
</dbReference>
<evidence type="ECO:0000256" key="2">
    <source>
        <dbReference type="ARBA" id="ARBA00023125"/>
    </source>
</evidence>
<dbReference type="AlphaFoldDB" id="A0A7X3SL16"/>
<evidence type="ECO:0000256" key="1">
    <source>
        <dbReference type="ARBA" id="ARBA00023015"/>
    </source>
</evidence>
<gene>
    <name evidence="5" type="ORF">GN277_23385</name>
</gene>
<evidence type="ECO:0000256" key="3">
    <source>
        <dbReference type="ARBA" id="ARBA00023163"/>
    </source>
</evidence>
<evidence type="ECO:0000313" key="6">
    <source>
        <dbReference type="Proteomes" id="UP000460412"/>
    </source>
</evidence>
<proteinExistence type="predicted"/>
<dbReference type="PANTHER" id="PTHR43280:SF2">
    <property type="entry name" value="HTH-TYPE TRANSCRIPTIONAL REGULATOR EXSA"/>
    <property type="match status" value="1"/>
</dbReference>
<name>A0A7X3SL16_9FIRM</name>
<dbReference type="Pfam" id="PF02311">
    <property type="entry name" value="AraC_binding"/>
    <property type="match status" value="1"/>
</dbReference>
<evidence type="ECO:0000313" key="5">
    <source>
        <dbReference type="EMBL" id="MXP78193.1"/>
    </source>
</evidence>
<keyword evidence="2" id="KW-0238">DNA-binding</keyword>